<evidence type="ECO:0000313" key="2">
    <source>
        <dbReference type="Proteomes" id="UP001064048"/>
    </source>
</evidence>
<dbReference type="EMBL" id="CM046112">
    <property type="protein sequence ID" value="KAI8429310.1"/>
    <property type="molecule type" value="Genomic_DNA"/>
</dbReference>
<organism evidence="1 2">
    <name type="scientific">Choristoneura fumiferana</name>
    <name type="common">Spruce budworm moth</name>
    <name type="synonym">Archips fumiferana</name>
    <dbReference type="NCBI Taxonomy" id="7141"/>
    <lineage>
        <taxon>Eukaryota</taxon>
        <taxon>Metazoa</taxon>
        <taxon>Ecdysozoa</taxon>
        <taxon>Arthropoda</taxon>
        <taxon>Hexapoda</taxon>
        <taxon>Insecta</taxon>
        <taxon>Pterygota</taxon>
        <taxon>Neoptera</taxon>
        <taxon>Endopterygota</taxon>
        <taxon>Lepidoptera</taxon>
        <taxon>Glossata</taxon>
        <taxon>Ditrysia</taxon>
        <taxon>Tortricoidea</taxon>
        <taxon>Tortricidae</taxon>
        <taxon>Tortricinae</taxon>
        <taxon>Choristoneura</taxon>
    </lineage>
</organism>
<proteinExistence type="predicted"/>
<protein>
    <submittedName>
        <fullName evidence="1">Uncharacterized protein</fullName>
    </submittedName>
</protein>
<accession>A0ACC0JZ83</accession>
<keyword evidence="2" id="KW-1185">Reference proteome</keyword>
<name>A0ACC0JZ83_CHOFU</name>
<sequence length="79" mass="9188">MLSISIGFTVSDYELAAPDRKLEIKKKYEDHIKEKDLCRQEKRLDRENINDTNICTVYDLQAVMQCPTGETSSFFINLN</sequence>
<comment type="caution">
    <text evidence="1">The sequence shown here is derived from an EMBL/GenBank/DDBJ whole genome shotgun (WGS) entry which is preliminary data.</text>
</comment>
<reference evidence="1 2" key="1">
    <citation type="journal article" date="2022" name="Genome Biol. Evol.">
        <title>The Spruce Budworm Genome: Reconstructing the Evolutionary History of Antifreeze Proteins.</title>
        <authorList>
            <person name="Beliveau C."/>
            <person name="Gagne P."/>
            <person name="Picq S."/>
            <person name="Vernygora O."/>
            <person name="Keeling C.I."/>
            <person name="Pinkney K."/>
            <person name="Doucet D."/>
            <person name="Wen F."/>
            <person name="Johnston J.S."/>
            <person name="Maaroufi H."/>
            <person name="Boyle B."/>
            <person name="Laroche J."/>
            <person name="Dewar K."/>
            <person name="Juretic N."/>
            <person name="Blackburn G."/>
            <person name="Nisole A."/>
            <person name="Brunet B."/>
            <person name="Brandao M."/>
            <person name="Lumley L."/>
            <person name="Duan J."/>
            <person name="Quan G."/>
            <person name="Lucarotti C.J."/>
            <person name="Roe A.D."/>
            <person name="Sperling F.A.H."/>
            <person name="Levesque R.C."/>
            <person name="Cusson M."/>
        </authorList>
    </citation>
    <scope>NUCLEOTIDE SEQUENCE [LARGE SCALE GENOMIC DNA]</scope>
    <source>
        <strain evidence="1">Glfc:IPQL:Cfum</strain>
    </source>
</reference>
<evidence type="ECO:0000313" key="1">
    <source>
        <dbReference type="EMBL" id="KAI8429310.1"/>
    </source>
</evidence>
<gene>
    <name evidence="1" type="ORF">MSG28_007807</name>
</gene>
<dbReference type="Proteomes" id="UP001064048">
    <property type="component" value="Chromosome 12"/>
</dbReference>